<organism evidence="1 2">
    <name type="scientific">Albugo candida</name>
    <dbReference type="NCBI Taxonomy" id="65357"/>
    <lineage>
        <taxon>Eukaryota</taxon>
        <taxon>Sar</taxon>
        <taxon>Stramenopiles</taxon>
        <taxon>Oomycota</taxon>
        <taxon>Peronosporomycetes</taxon>
        <taxon>Albuginales</taxon>
        <taxon>Albuginaceae</taxon>
        <taxon>Albugo</taxon>
    </lineage>
</organism>
<comment type="caution">
    <text evidence="1">The sequence shown here is derived from an EMBL/GenBank/DDBJ whole genome shotgun (WGS) entry which is preliminary data.</text>
</comment>
<evidence type="ECO:0000313" key="1">
    <source>
        <dbReference type="EMBL" id="CCI10798.1"/>
    </source>
</evidence>
<name>A0A024FUG5_9STRA</name>
<dbReference type="Proteomes" id="UP000053237">
    <property type="component" value="Unassembled WGS sequence"/>
</dbReference>
<protein>
    <submittedName>
        <fullName evidence="1">Uncharacterized protein</fullName>
    </submittedName>
</protein>
<evidence type="ECO:0000313" key="2">
    <source>
        <dbReference type="Proteomes" id="UP000053237"/>
    </source>
</evidence>
<sequence length="264" mass="31070">MRSYPAIEKAEQAFYARRIRLCSTSKNLLPFTKNEVRICTGSLIDHGEHETNASENFRCFCTEWDQDFNLLLNDMHAIEQLTAQDYQLLQMGNRDKDPVSKKKFASKYAPRVRSKYVCPRKRNRSSITFKIEKKSDNKLLALHSNSDSEVVYNAASCIQRSWRQRCDNLKKAEQILQKGKCAMKYRAWQQWNQHVIAHKHFRKKCETSLCGVITDAKIRERAPDHVYLDGKYGMAKWYHNMLSKRKIWRSWLKQNSSKRAAGRI</sequence>
<proteinExistence type="predicted"/>
<dbReference type="InParanoid" id="A0A024FUG5"/>
<reference evidence="1 2" key="1">
    <citation type="submission" date="2012-05" db="EMBL/GenBank/DDBJ databases">
        <title>Recombination and specialization in a pathogen metapopulation.</title>
        <authorList>
            <person name="Gardiner A."/>
            <person name="Kemen E."/>
            <person name="Schultz-Larsen T."/>
            <person name="MacLean D."/>
            <person name="Van Oosterhout C."/>
            <person name="Jones J.D.G."/>
        </authorList>
    </citation>
    <scope>NUCLEOTIDE SEQUENCE [LARGE SCALE GENOMIC DNA]</scope>
    <source>
        <strain evidence="1 2">Ac Nc2</strain>
    </source>
</reference>
<gene>
    <name evidence="1" type="ORF">BN9_117450</name>
</gene>
<keyword evidence="2" id="KW-1185">Reference proteome</keyword>
<dbReference type="AlphaFoldDB" id="A0A024FUG5"/>
<dbReference type="EMBL" id="CAIX01000412">
    <property type="protein sequence ID" value="CCI10798.1"/>
    <property type="molecule type" value="Genomic_DNA"/>
</dbReference>
<accession>A0A024FUG5</accession>